<dbReference type="SUPFAM" id="SSF101874">
    <property type="entry name" value="YceI-like"/>
    <property type="match status" value="1"/>
</dbReference>
<proteinExistence type="predicted"/>
<dbReference type="RefSeq" id="WP_133327457.1">
    <property type="nucleotide sequence ID" value="NZ_SMYL01000003.1"/>
</dbReference>
<protein>
    <submittedName>
        <fullName evidence="3">Polyisoprenoid-binding protein</fullName>
    </submittedName>
</protein>
<accession>A0A4R5W259</accession>
<reference evidence="3 4" key="1">
    <citation type="submission" date="2019-03" db="EMBL/GenBank/DDBJ databases">
        <title>Sapientia aquatica gen. nov., sp. nov., isolated from a crater lake.</title>
        <authorList>
            <person name="Felfoldi T."/>
            <person name="Szabo A."/>
            <person name="Toth E."/>
            <person name="Schumann P."/>
            <person name="Keki Z."/>
            <person name="Marialigeti K."/>
            <person name="Mathe I."/>
        </authorList>
    </citation>
    <scope>NUCLEOTIDE SEQUENCE [LARGE SCALE GENOMIC DNA]</scope>
    <source>
        <strain evidence="3 4">SA-152</strain>
    </source>
</reference>
<dbReference type="Proteomes" id="UP000294829">
    <property type="component" value="Unassembled WGS sequence"/>
</dbReference>
<dbReference type="PANTHER" id="PTHR34406">
    <property type="entry name" value="PROTEIN YCEI"/>
    <property type="match status" value="1"/>
</dbReference>
<feature type="signal peptide" evidence="1">
    <location>
        <begin position="1"/>
        <end position="23"/>
    </location>
</feature>
<keyword evidence="1" id="KW-0732">Signal</keyword>
<dbReference type="SMART" id="SM00867">
    <property type="entry name" value="YceI"/>
    <property type="match status" value="1"/>
</dbReference>
<dbReference type="InterPro" id="IPR007372">
    <property type="entry name" value="Lipid/polyisoprenoid-bd_YceI"/>
</dbReference>
<dbReference type="InterPro" id="IPR036761">
    <property type="entry name" value="TTHA0802/YceI-like_sf"/>
</dbReference>
<dbReference type="PANTHER" id="PTHR34406:SF2">
    <property type="entry name" value="PERIPLASMIC PROTEIN"/>
    <property type="match status" value="1"/>
</dbReference>
<dbReference type="EMBL" id="SMYL01000003">
    <property type="protein sequence ID" value="TDK66506.1"/>
    <property type="molecule type" value="Genomic_DNA"/>
</dbReference>
<evidence type="ECO:0000313" key="4">
    <source>
        <dbReference type="Proteomes" id="UP000294829"/>
    </source>
</evidence>
<dbReference type="Pfam" id="PF04264">
    <property type="entry name" value="YceI"/>
    <property type="match status" value="1"/>
</dbReference>
<gene>
    <name evidence="3" type="ORF">E2I14_08555</name>
</gene>
<keyword evidence="4" id="KW-1185">Reference proteome</keyword>
<feature type="chain" id="PRO_5020373474" evidence="1">
    <location>
        <begin position="24"/>
        <end position="192"/>
    </location>
</feature>
<comment type="caution">
    <text evidence="3">The sequence shown here is derived from an EMBL/GenBank/DDBJ whole genome shotgun (WGS) entry which is preliminary data.</text>
</comment>
<feature type="domain" description="Lipid/polyisoprenoid-binding YceI-like" evidence="2">
    <location>
        <begin position="26"/>
        <end position="189"/>
    </location>
</feature>
<organism evidence="3 4">
    <name type="scientific">Sapientia aquatica</name>
    <dbReference type="NCBI Taxonomy" id="1549640"/>
    <lineage>
        <taxon>Bacteria</taxon>
        <taxon>Pseudomonadati</taxon>
        <taxon>Pseudomonadota</taxon>
        <taxon>Betaproteobacteria</taxon>
        <taxon>Burkholderiales</taxon>
        <taxon>Oxalobacteraceae</taxon>
        <taxon>Sapientia</taxon>
    </lineage>
</organism>
<dbReference type="OrthoDB" id="9811006at2"/>
<dbReference type="Gene3D" id="2.40.128.110">
    <property type="entry name" value="Lipid/polyisoprenoid-binding, YceI-like"/>
    <property type="match status" value="1"/>
</dbReference>
<name>A0A4R5W259_9BURK</name>
<sequence length="192" mass="21392">MSALNVAKLLLLAALACAGSASAAEHFAIDPTHTFSSFEYQHWGLSAQRGRFDKSSGFIELDQDAKTGRIMIEIDANSVSTGTELFDKIMRSSSFFDAQQFPKIVFNSTKFIFDNDQLAQIEGNLTVKDTTKPVTIEVTHFNCRFMLLYLKKACGANGYTKILRSDYKMDSYTPFVSDAVTLYFSVEGIKDD</sequence>
<evidence type="ECO:0000256" key="1">
    <source>
        <dbReference type="SAM" id="SignalP"/>
    </source>
</evidence>
<evidence type="ECO:0000313" key="3">
    <source>
        <dbReference type="EMBL" id="TDK66506.1"/>
    </source>
</evidence>
<evidence type="ECO:0000259" key="2">
    <source>
        <dbReference type="SMART" id="SM00867"/>
    </source>
</evidence>
<dbReference type="AlphaFoldDB" id="A0A4R5W259"/>